<evidence type="ECO:0000313" key="3">
    <source>
        <dbReference type="EMBL" id="CAE8599935.1"/>
    </source>
</evidence>
<dbReference type="Proteomes" id="UP000654075">
    <property type="component" value="Unassembled WGS sequence"/>
</dbReference>
<evidence type="ECO:0000256" key="1">
    <source>
        <dbReference type="SAM" id="MobiDB-lite"/>
    </source>
</evidence>
<dbReference type="EMBL" id="CAJNNV010011625">
    <property type="protein sequence ID" value="CAE8599935.1"/>
    <property type="molecule type" value="Genomic_DNA"/>
</dbReference>
<feature type="region of interest" description="Disordered" evidence="1">
    <location>
        <begin position="43"/>
        <end position="83"/>
    </location>
</feature>
<proteinExistence type="predicted"/>
<keyword evidence="4" id="KW-1185">Reference proteome</keyword>
<feature type="compositionally biased region" description="Low complexity" evidence="1">
    <location>
        <begin position="64"/>
        <end position="83"/>
    </location>
</feature>
<reference evidence="3" key="1">
    <citation type="submission" date="2021-02" db="EMBL/GenBank/DDBJ databases">
        <authorList>
            <person name="Dougan E. K."/>
            <person name="Rhodes N."/>
            <person name="Thang M."/>
            <person name="Chan C."/>
        </authorList>
    </citation>
    <scope>NUCLEOTIDE SEQUENCE</scope>
</reference>
<comment type="caution">
    <text evidence="3">The sequence shown here is derived from an EMBL/GenBank/DDBJ whole genome shotgun (WGS) entry which is preliminary data.</text>
</comment>
<evidence type="ECO:0000256" key="2">
    <source>
        <dbReference type="SAM" id="SignalP"/>
    </source>
</evidence>
<feature type="chain" id="PRO_5032481732" description="Secreted protein" evidence="2">
    <location>
        <begin position="26"/>
        <end position="160"/>
    </location>
</feature>
<feature type="signal peptide" evidence="2">
    <location>
        <begin position="1"/>
        <end position="25"/>
    </location>
</feature>
<dbReference type="AlphaFoldDB" id="A0A813ELU6"/>
<keyword evidence="2" id="KW-0732">Signal</keyword>
<evidence type="ECO:0000313" key="4">
    <source>
        <dbReference type="Proteomes" id="UP000654075"/>
    </source>
</evidence>
<sequence length="160" mass="17078">MAPSASDVVVVVVFVVVVLFVVVLCCCCCCCPWHGAECVRVHPASQSRRPPHRQGTARIQEPQTKTTATSTTTKATTTTTTTTTAEAHRLLSQRAAARDFGSESRSRNSWTRGAHLHLHYLCGFLEDTCGGPGASGEMRASASLAKCRGPQPHGRSGADR</sequence>
<feature type="region of interest" description="Disordered" evidence="1">
    <location>
        <begin position="133"/>
        <end position="160"/>
    </location>
</feature>
<gene>
    <name evidence="3" type="ORF">PGLA1383_LOCUS18275</name>
</gene>
<organism evidence="3 4">
    <name type="scientific">Polarella glacialis</name>
    <name type="common">Dinoflagellate</name>
    <dbReference type="NCBI Taxonomy" id="89957"/>
    <lineage>
        <taxon>Eukaryota</taxon>
        <taxon>Sar</taxon>
        <taxon>Alveolata</taxon>
        <taxon>Dinophyceae</taxon>
        <taxon>Suessiales</taxon>
        <taxon>Suessiaceae</taxon>
        <taxon>Polarella</taxon>
    </lineage>
</organism>
<evidence type="ECO:0008006" key="5">
    <source>
        <dbReference type="Google" id="ProtNLM"/>
    </source>
</evidence>
<accession>A0A813ELU6</accession>
<name>A0A813ELU6_POLGL</name>
<protein>
    <recommendedName>
        <fullName evidence="5">Secreted protein</fullName>
    </recommendedName>
</protein>